<keyword evidence="5" id="KW-1185">Reference proteome</keyword>
<evidence type="ECO:0000256" key="2">
    <source>
        <dbReference type="ARBA" id="ARBA00022857"/>
    </source>
</evidence>
<keyword evidence="2" id="KW-0521">NADP</keyword>
<reference evidence="5" key="1">
    <citation type="journal article" date="2017" name="Nat. Microbiol.">
        <title>Global analysis of biosynthetic gene clusters reveals vast potential of secondary metabolite production in Penicillium species.</title>
        <authorList>
            <person name="Nielsen J.C."/>
            <person name="Grijseels S."/>
            <person name="Prigent S."/>
            <person name="Ji B."/>
            <person name="Dainat J."/>
            <person name="Nielsen K.F."/>
            <person name="Frisvad J.C."/>
            <person name="Workman M."/>
            <person name="Nielsen J."/>
        </authorList>
    </citation>
    <scope>NUCLEOTIDE SEQUENCE [LARGE SCALE GENOMIC DNA]</scope>
    <source>
        <strain evidence="5">IBT 31811</strain>
    </source>
</reference>
<dbReference type="GO" id="GO:0016616">
    <property type="term" value="F:oxidoreductase activity, acting on the CH-OH group of donors, NAD or NADP as acceptor"/>
    <property type="evidence" value="ECO:0007669"/>
    <property type="project" value="UniProtKB-ARBA"/>
</dbReference>
<dbReference type="AlphaFoldDB" id="A0A1V6Q133"/>
<dbReference type="OrthoDB" id="5307821at2759"/>
<dbReference type="PROSITE" id="PS00061">
    <property type="entry name" value="ADH_SHORT"/>
    <property type="match status" value="1"/>
</dbReference>
<evidence type="ECO:0000313" key="5">
    <source>
        <dbReference type="Proteomes" id="UP000191672"/>
    </source>
</evidence>
<name>A0A1V6Q133_9EURO</name>
<dbReference type="EMBL" id="MDYN01000021">
    <property type="protein sequence ID" value="OQD82406.1"/>
    <property type="molecule type" value="Genomic_DNA"/>
</dbReference>
<dbReference type="SUPFAM" id="SSF51735">
    <property type="entry name" value="NAD(P)-binding Rossmann-fold domains"/>
    <property type="match status" value="1"/>
</dbReference>
<evidence type="ECO:0000313" key="4">
    <source>
        <dbReference type="EMBL" id="OQD82406.1"/>
    </source>
</evidence>
<dbReference type="CDD" id="cd05233">
    <property type="entry name" value="SDR_c"/>
    <property type="match status" value="1"/>
</dbReference>
<sequence length="304" mass="32848">MSNIIQSQKTALITGAASGVGFAIAKLCRSKGMHLALLDIDNDNLVKAKEILRNVDPSLQTEAYVLDVADRGAWKEIAGQIGAIFADIDLVVLNAGKGYKPQTTEKGRMNAWLDQEYWTKTFDTNVFGPLNGLGVILPLVLSSGSQSAKSIVITGSKQGITNPPGTNPAYNASKAAIKSLTEHLAHDLRSDPATAHIAAHLLIPGWTWTGLMGNVGPTSESDVKKPAGAWYPSQVAEELYTGLENGSFYIICPDGETDRALDQARMKWGSADVYEERPALSRWEEDWKGRADQAIQADAKARRV</sequence>
<dbReference type="GO" id="GO:0050664">
    <property type="term" value="F:oxidoreductase activity, acting on NAD(P)H, oxygen as acceptor"/>
    <property type="evidence" value="ECO:0007669"/>
    <property type="project" value="TreeGrafter"/>
</dbReference>
<comment type="caution">
    <text evidence="4">The sequence shown here is derived from an EMBL/GenBank/DDBJ whole genome shotgun (WGS) entry which is preliminary data.</text>
</comment>
<keyword evidence="3" id="KW-0560">Oxidoreductase</keyword>
<dbReference type="PANTHER" id="PTHR43008">
    <property type="entry name" value="BENZIL REDUCTASE"/>
    <property type="match status" value="1"/>
</dbReference>
<dbReference type="InterPro" id="IPR020904">
    <property type="entry name" value="Sc_DH/Rdtase_CS"/>
</dbReference>
<dbReference type="STRING" id="416450.A0A1V6Q133"/>
<dbReference type="Gene3D" id="3.40.50.720">
    <property type="entry name" value="NAD(P)-binding Rossmann-like Domain"/>
    <property type="match status" value="1"/>
</dbReference>
<dbReference type="Pfam" id="PF00106">
    <property type="entry name" value="adh_short"/>
    <property type="match status" value="1"/>
</dbReference>
<proteinExistence type="inferred from homology"/>
<dbReference type="InterPro" id="IPR036291">
    <property type="entry name" value="NAD(P)-bd_dom_sf"/>
</dbReference>
<accession>A0A1V6Q133</accession>
<gene>
    <name evidence="4" type="ORF">PENANT_c021G00021</name>
</gene>
<comment type="similarity">
    <text evidence="1">Belongs to the short-chain dehydrogenases/reductases (SDR) family.</text>
</comment>
<dbReference type="FunFam" id="3.40.50.720:FF:000439">
    <property type="entry name" value="Short chain dehydrogenase/reductase (AFU_orthologue AFUA_2G00830)"/>
    <property type="match status" value="1"/>
</dbReference>
<protein>
    <recommendedName>
        <fullName evidence="6">Short chain dehydrogenase/reductase</fullName>
    </recommendedName>
</protein>
<dbReference type="PANTHER" id="PTHR43008:SF7">
    <property type="entry name" value="SHORT CHAIN DEHYDROGENASE_REDUCTASE (AFU_ORTHOLOGUE AFUA_2G00830)"/>
    <property type="match status" value="1"/>
</dbReference>
<evidence type="ECO:0000256" key="1">
    <source>
        <dbReference type="ARBA" id="ARBA00006484"/>
    </source>
</evidence>
<evidence type="ECO:0008006" key="6">
    <source>
        <dbReference type="Google" id="ProtNLM"/>
    </source>
</evidence>
<evidence type="ECO:0000256" key="3">
    <source>
        <dbReference type="ARBA" id="ARBA00023002"/>
    </source>
</evidence>
<dbReference type="PRINTS" id="PR00081">
    <property type="entry name" value="GDHRDH"/>
</dbReference>
<dbReference type="Proteomes" id="UP000191672">
    <property type="component" value="Unassembled WGS sequence"/>
</dbReference>
<dbReference type="InterPro" id="IPR002347">
    <property type="entry name" value="SDR_fam"/>
</dbReference>
<organism evidence="4 5">
    <name type="scientific">Penicillium antarcticum</name>
    <dbReference type="NCBI Taxonomy" id="416450"/>
    <lineage>
        <taxon>Eukaryota</taxon>
        <taxon>Fungi</taxon>
        <taxon>Dikarya</taxon>
        <taxon>Ascomycota</taxon>
        <taxon>Pezizomycotina</taxon>
        <taxon>Eurotiomycetes</taxon>
        <taxon>Eurotiomycetidae</taxon>
        <taxon>Eurotiales</taxon>
        <taxon>Aspergillaceae</taxon>
        <taxon>Penicillium</taxon>
    </lineage>
</organism>